<proteinExistence type="predicted"/>
<dbReference type="PANTHER" id="PTHR34580:SF1">
    <property type="entry name" value="PROTEIN PAFC"/>
    <property type="match status" value="1"/>
</dbReference>
<dbReference type="AlphaFoldDB" id="A0A919NZ45"/>
<evidence type="ECO:0000313" key="4">
    <source>
        <dbReference type="EMBL" id="GIG20336.1"/>
    </source>
</evidence>
<dbReference type="InterPro" id="IPR026881">
    <property type="entry name" value="WYL_dom"/>
</dbReference>
<dbReference type="Pfam" id="PF25583">
    <property type="entry name" value="WCX"/>
    <property type="match status" value="1"/>
</dbReference>
<dbReference type="PIRSF" id="PIRSF016838">
    <property type="entry name" value="PafC"/>
    <property type="match status" value="1"/>
</dbReference>
<keyword evidence="5" id="KW-1185">Reference proteome</keyword>
<feature type="domain" description="WYL" evidence="1">
    <location>
        <begin position="149"/>
        <end position="215"/>
    </location>
</feature>
<evidence type="ECO:0000259" key="1">
    <source>
        <dbReference type="Pfam" id="PF13280"/>
    </source>
</evidence>
<dbReference type="RefSeq" id="WP_203749589.1">
    <property type="nucleotide sequence ID" value="NZ_BONK01000003.1"/>
</dbReference>
<accession>A0A919NZ45</accession>
<organism evidence="4 5">
    <name type="scientific">Cellulomonas chitinilytica</name>
    <dbReference type="NCBI Taxonomy" id="398759"/>
    <lineage>
        <taxon>Bacteria</taxon>
        <taxon>Bacillati</taxon>
        <taxon>Actinomycetota</taxon>
        <taxon>Actinomycetes</taxon>
        <taxon>Micrococcales</taxon>
        <taxon>Cellulomonadaceae</taxon>
        <taxon>Cellulomonas</taxon>
    </lineage>
</organism>
<feature type="domain" description="PafC HTH" evidence="2">
    <location>
        <begin position="7"/>
        <end position="128"/>
    </location>
</feature>
<evidence type="ECO:0000259" key="3">
    <source>
        <dbReference type="Pfam" id="PF25583"/>
    </source>
</evidence>
<dbReference type="Pfam" id="PF19187">
    <property type="entry name" value="HTH_PafC"/>
    <property type="match status" value="1"/>
</dbReference>
<comment type="caution">
    <text evidence="4">The sequence shown here is derived from an EMBL/GenBank/DDBJ whole genome shotgun (WGS) entry which is preliminary data.</text>
</comment>
<dbReference type="PROSITE" id="PS52050">
    <property type="entry name" value="WYL"/>
    <property type="match status" value="1"/>
</dbReference>
<dbReference type="Proteomes" id="UP000632740">
    <property type="component" value="Unassembled WGS sequence"/>
</dbReference>
<feature type="domain" description="WCX" evidence="3">
    <location>
        <begin position="242"/>
        <end position="313"/>
    </location>
</feature>
<reference evidence="4" key="1">
    <citation type="submission" date="2021-01" db="EMBL/GenBank/DDBJ databases">
        <title>Whole genome shotgun sequence of Cellulomonas chitinilytica NBRC 110799.</title>
        <authorList>
            <person name="Komaki H."/>
            <person name="Tamura T."/>
        </authorList>
    </citation>
    <scope>NUCLEOTIDE SEQUENCE</scope>
    <source>
        <strain evidence="4">NBRC 110799</strain>
    </source>
</reference>
<protein>
    <submittedName>
        <fullName evidence="4">Protein pafC</fullName>
    </submittedName>
</protein>
<evidence type="ECO:0000259" key="2">
    <source>
        <dbReference type="Pfam" id="PF19187"/>
    </source>
</evidence>
<dbReference type="InterPro" id="IPR057727">
    <property type="entry name" value="WCX_dom"/>
</dbReference>
<dbReference type="PANTHER" id="PTHR34580">
    <property type="match status" value="1"/>
</dbReference>
<dbReference type="InterPro" id="IPR051534">
    <property type="entry name" value="CBASS_pafABC_assoc_protein"/>
</dbReference>
<gene>
    <name evidence="4" type="ORF">Cch01nite_10600</name>
</gene>
<dbReference type="Pfam" id="PF13280">
    <property type="entry name" value="WYL"/>
    <property type="match status" value="1"/>
</dbReference>
<dbReference type="InterPro" id="IPR043839">
    <property type="entry name" value="PafC_HTH"/>
</dbReference>
<evidence type="ECO:0000313" key="5">
    <source>
        <dbReference type="Proteomes" id="UP000632740"/>
    </source>
</evidence>
<sequence>MAERASDRLLRMLGMITYLDRHEGVPVEDIAEQFGVSADQVLEDIDTLWVTGTPGYFPHDLIDFDAASYEQGVVRLTESRGMTRPLRLGTREAVALVAALRALSASFGPALDPERAAVLESALAKLTAATGDAAAAVDVQLGMDAAPEVAATVATALRRRRRLHLRYVNAADVSTERDVDPARLVTDDERSYLLGWCLLVDDERLFRVDRILEATLLDEAAQDHGIGARSGEFAPGPEGELVTLHLASTARWVAESVPVEAVRNLPDGSFELDLRVVRPAWLRHLVLQVAGEVLGATPVRVADEAAAAARAALAAYGPLADPGLGAAAEG</sequence>
<dbReference type="InterPro" id="IPR028349">
    <property type="entry name" value="PafC-like"/>
</dbReference>
<dbReference type="EMBL" id="BONK01000003">
    <property type="protein sequence ID" value="GIG20336.1"/>
    <property type="molecule type" value="Genomic_DNA"/>
</dbReference>
<name>A0A919NZ45_9CELL</name>